<dbReference type="RefSeq" id="WP_106126950.1">
    <property type="nucleotide sequence ID" value="NZ_PVZG01000005.1"/>
</dbReference>
<evidence type="ECO:0000313" key="2">
    <source>
        <dbReference type="Proteomes" id="UP000239209"/>
    </source>
</evidence>
<keyword evidence="2" id="KW-1185">Reference proteome</keyword>
<dbReference type="EMBL" id="PVZG01000005">
    <property type="protein sequence ID" value="PRY30247.1"/>
    <property type="molecule type" value="Genomic_DNA"/>
</dbReference>
<proteinExistence type="predicted"/>
<name>A0A2T0S9Y6_9ACTN</name>
<organism evidence="1 2">
    <name type="scientific">Pseudosporangium ferrugineum</name>
    <dbReference type="NCBI Taxonomy" id="439699"/>
    <lineage>
        <taxon>Bacteria</taxon>
        <taxon>Bacillati</taxon>
        <taxon>Actinomycetota</taxon>
        <taxon>Actinomycetes</taxon>
        <taxon>Micromonosporales</taxon>
        <taxon>Micromonosporaceae</taxon>
        <taxon>Pseudosporangium</taxon>
    </lineage>
</organism>
<comment type="caution">
    <text evidence="1">The sequence shown here is derived from an EMBL/GenBank/DDBJ whole genome shotgun (WGS) entry which is preliminary data.</text>
</comment>
<sequence>MRSRVARWFHDTFHDWFFRSLIGPAQTRNAVQGCEQPARDQWKRDLEARKAYSREQRERKRLAREGQRRD</sequence>
<accession>A0A2T0S9Y6</accession>
<dbReference type="AlphaFoldDB" id="A0A2T0S9Y6"/>
<reference evidence="1 2" key="1">
    <citation type="submission" date="2018-03" db="EMBL/GenBank/DDBJ databases">
        <title>Genomic Encyclopedia of Archaeal and Bacterial Type Strains, Phase II (KMG-II): from individual species to whole genera.</title>
        <authorList>
            <person name="Goeker M."/>
        </authorList>
    </citation>
    <scope>NUCLEOTIDE SEQUENCE [LARGE SCALE GENOMIC DNA]</scope>
    <source>
        <strain evidence="1 2">DSM 45348</strain>
    </source>
</reference>
<dbReference type="Proteomes" id="UP000239209">
    <property type="component" value="Unassembled WGS sequence"/>
</dbReference>
<protein>
    <submittedName>
        <fullName evidence="1">Uncharacterized protein</fullName>
    </submittedName>
</protein>
<dbReference type="OrthoDB" id="3403206at2"/>
<gene>
    <name evidence="1" type="ORF">CLV70_105417</name>
</gene>
<evidence type="ECO:0000313" key="1">
    <source>
        <dbReference type="EMBL" id="PRY30247.1"/>
    </source>
</evidence>